<sequence>MRIKFHIIFSLALFLTKFECSFADEISRKFYKTWISAVENENSDRIRELIGAKFETNLEKDKLLEKLVQKYKSIKFKEDENAIFTMDLKYFDGSEVKLKGENVGGKIEIRKIVGDAVKNDGFLKFERDFDKAIKGKNRKILEFLIIGPNGGQKALFINWLISQKSLKITRIRSDRRKYRIKSGPTFFIIFVEKVEQFYKNHKN</sequence>
<dbReference type="AlphaFoldDB" id="A0A9P1IJQ1"/>
<comment type="caution">
    <text evidence="2">The sequence shown here is derived from an EMBL/GenBank/DDBJ whole genome shotgun (WGS) entry which is preliminary data.</text>
</comment>
<name>A0A9P1IJQ1_9PELO</name>
<dbReference type="Proteomes" id="UP001152747">
    <property type="component" value="Unassembled WGS sequence"/>
</dbReference>
<protein>
    <submittedName>
        <fullName evidence="2">Uncharacterized protein</fullName>
    </submittedName>
</protein>
<accession>A0A9P1IJQ1</accession>
<feature type="chain" id="PRO_5040244368" evidence="1">
    <location>
        <begin position="24"/>
        <end position="203"/>
    </location>
</feature>
<feature type="signal peptide" evidence="1">
    <location>
        <begin position="1"/>
        <end position="23"/>
    </location>
</feature>
<evidence type="ECO:0000313" key="2">
    <source>
        <dbReference type="EMBL" id="CAI5446777.1"/>
    </source>
</evidence>
<keyword evidence="1" id="KW-0732">Signal</keyword>
<proteinExistence type="predicted"/>
<evidence type="ECO:0000313" key="3">
    <source>
        <dbReference type="Proteomes" id="UP001152747"/>
    </source>
</evidence>
<keyword evidence="3" id="KW-1185">Reference proteome</keyword>
<organism evidence="2 3">
    <name type="scientific">Caenorhabditis angaria</name>
    <dbReference type="NCBI Taxonomy" id="860376"/>
    <lineage>
        <taxon>Eukaryota</taxon>
        <taxon>Metazoa</taxon>
        <taxon>Ecdysozoa</taxon>
        <taxon>Nematoda</taxon>
        <taxon>Chromadorea</taxon>
        <taxon>Rhabditida</taxon>
        <taxon>Rhabditina</taxon>
        <taxon>Rhabditomorpha</taxon>
        <taxon>Rhabditoidea</taxon>
        <taxon>Rhabditidae</taxon>
        <taxon>Peloderinae</taxon>
        <taxon>Caenorhabditis</taxon>
    </lineage>
</organism>
<dbReference type="EMBL" id="CANHGI010000003">
    <property type="protein sequence ID" value="CAI5446777.1"/>
    <property type="molecule type" value="Genomic_DNA"/>
</dbReference>
<evidence type="ECO:0000256" key="1">
    <source>
        <dbReference type="SAM" id="SignalP"/>
    </source>
</evidence>
<reference evidence="2" key="1">
    <citation type="submission" date="2022-11" db="EMBL/GenBank/DDBJ databases">
        <authorList>
            <person name="Kikuchi T."/>
        </authorList>
    </citation>
    <scope>NUCLEOTIDE SEQUENCE</scope>
    <source>
        <strain evidence="2">PS1010</strain>
    </source>
</reference>
<gene>
    <name evidence="2" type="ORF">CAMP_LOCUS9414</name>
</gene>